<dbReference type="EMBL" id="MKIM01000027">
    <property type="protein sequence ID" value="OLP44117.1"/>
    <property type="molecule type" value="Genomic_DNA"/>
</dbReference>
<name>A0A1Q8ZPY1_9HYPH</name>
<dbReference type="InterPro" id="IPR020476">
    <property type="entry name" value="Nudix_hydrolase"/>
</dbReference>
<dbReference type="PANTHER" id="PTHR43736:SF2">
    <property type="entry name" value="MUTT_NUDIX FAMILY PROTEIN"/>
    <property type="match status" value="1"/>
</dbReference>
<proteinExistence type="predicted"/>
<feature type="domain" description="Nudix hydrolase" evidence="2">
    <location>
        <begin position="16"/>
        <end position="143"/>
    </location>
</feature>
<comment type="caution">
    <text evidence="3">The sequence shown here is derived from an EMBL/GenBank/DDBJ whole genome shotgun (WGS) entry which is preliminary data.</text>
</comment>
<dbReference type="RefSeq" id="WP_075639626.1">
    <property type="nucleotide sequence ID" value="NZ_MKIM01000027.1"/>
</dbReference>
<evidence type="ECO:0000313" key="4">
    <source>
        <dbReference type="Proteomes" id="UP000186894"/>
    </source>
</evidence>
<dbReference type="InterPro" id="IPR000086">
    <property type="entry name" value="NUDIX_hydrolase_dom"/>
</dbReference>
<accession>A0A1Q8ZPY1</accession>
<keyword evidence="4" id="KW-1185">Reference proteome</keyword>
<dbReference type="GO" id="GO:0016787">
    <property type="term" value="F:hydrolase activity"/>
    <property type="evidence" value="ECO:0007669"/>
    <property type="project" value="UniProtKB-KW"/>
</dbReference>
<dbReference type="PANTHER" id="PTHR43736">
    <property type="entry name" value="ADP-RIBOSE PYROPHOSPHATASE"/>
    <property type="match status" value="1"/>
</dbReference>
<sequence length="169" mass="19762">MTDQRHMIRLDKKPQLFTFRVAGLIFHNDHLLVQRGARDSYWALPGGRAEIGESSEQTIIREMQEEIDRTVKIERLLFTTELFFSFDDYRAHELGFYYLLNIDIPLPFHTDEIVHRVIDGPTEVLFRWMPATAAAFEAFDIRPAFLGSYMGHLPERVEHLIVDEGKPRS</sequence>
<dbReference type="SUPFAM" id="SSF55811">
    <property type="entry name" value="Nudix"/>
    <property type="match status" value="1"/>
</dbReference>
<protein>
    <submittedName>
        <fullName evidence="3">DNA mismatch repair protein MutT</fullName>
    </submittedName>
</protein>
<dbReference type="OrthoDB" id="9804442at2"/>
<dbReference type="Gene3D" id="3.90.79.10">
    <property type="entry name" value="Nucleoside Triphosphate Pyrophosphohydrolase"/>
    <property type="match status" value="1"/>
</dbReference>
<dbReference type="InterPro" id="IPR015797">
    <property type="entry name" value="NUDIX_hydrolase-like_dom_sf"/>
</dbReference>
<reference evidence="3 4" key="1">
    <citation type="submission" date="2016-09" db="EMBL/GenBank/DDBJ databases">
        <title>Rhizobium oryziradicis sp. nov., isolated from the root of rice.</title>
        <authorList>
            <person name="Zhao J."/>
            <person name="Zhang X."/>
        </authorList>
    </citation>
    <scope>NUCLEOTIDE SEQUENCE [LARGE SCALE GENOMIC DNA]</scope>
    <source>
        <strain evidence="3 4">N19</strain>
    </source>
</reference>
<evidence type="ECO:0000256" key="1">
    <source>
        <dbReference type="ARBA" id="ARBA00022801"/>
    </source>
</evidence>
<evidence type="ECO:0000313" key="3">
    <source>
        <dbReference type="EMBL" id="OLP44117.1"/>
    </source>
</evidence>
<gene>
    <name evidence="3" type="ORF">BJF95_06005</name>
</gene>
<dbReference type="PRINTS" id="PR00502">
    <property type="entry name" value="NUDIXFAMILY"/>
</dbReference>
<dbReference type="AlphaFoldDB" id="A0A1Q8ZPY1"/>
<dbReference type="Pfam" id="PF00293">
    <property type="entry name" value="NUDIX"/>
    <property type="match status" value="1"/>
</dbReference>
<dbReference type="STRING" id="1867956.BJF95_06005"/>
<dbReference type="Proteomes" id="UP000186894">
    <property type="component" value="Unassembled WGS sequence"/>
</dbReference>
<organism evidence="3 4">
    <name type="scientific">Rhizobium oryziradicis</name>
    <dbReference type="NCBI Taxonomy" id="1867956"/>
    <lineage>
        <taxon>Bacteria</taxon>
        <taxon>Pseudomonadati</taxon>
        <taxon>Pseudomonadota</taxon>
        <taxon>Alphaproteobacteria</taxon>
        <taxon>Hyphomicrobiales</taxon>
        <taxon>Rhizobiaceae</taxon>
        <taxon>Rhizobium/Agrobacterium group</taxon>
        <taxon>Rhizobium</taxon>
    </lineage>
</organism>
<dbReference type="CDD" id="cd04688">
    <property type="entry name" value="NUDIX_Hydrolase"/>
    <property type="match status" value="1"/>
</dbReference>
<keyword evidence="1" id="KW-0378">Hydrolase</keyword>
<evidence type="ECO:0000259" key="2">
    <source>
        <dbReference type="PROSITE" id="PS51462"/>
    </source>
</evidence>
<dbReference type="PROSITE" id="PS51462">
    <property type="entry name" value="NUDIX"/>
    <property type="match status" value="1"/>
</dbReference>